<dbReference type="Ensembl" id="ENSMFAT00000090730.1">
    <property type="protein sequence ID" value="ENSMFAP00000063997.1"/>
    <property type="gene ID" value="ENSMFAG00000049951.1"/>
</dbReference>
<organism evidence="1 2">
    <name type="scientific">Macaca fascicularis</name>
    <name type="common">Crab-eating macaque</name>
    <name type="synonym">Cynomolgus monkey</name>
    <dbReference type="NCBI Taxonomy" id="9541"/>
    <lineage>
        <taxon>Eukaryota</taxon>
        <taxon>Metazoa</taxon>
        <taxon>Chordata</taxon>
        <taxon>Craniata</taxon>
        <taxon>Vertebrata</taxon>
        <taxon>Euteleostomi</taxon>
        <taxon>Mammalia</taxon>
        <taxon>Eutheria</taxon>
        <taxon>Euarchontoglires</taxon>
        <taxon>Primates</taxon>
        <taxon>Haplorrhini</taxon>
        <taxon>Catarrhini</taxon>
        <taxon>Cercopithecidae</taxon>
        <taxon>Cercopithecinae</taxon>
        <taxon>Macaca</taxon>
    </lineage>
</organism>
<accession>A0A7N9DI35</accession>
<dbReference type="PANTHER" id="PTHR12138">
    <property type="entry name" value="PRIMATE-EXPANDED PROTEIN FAMILY"/>
    <property type="match status" value="1"/>
</dbReference>
<dbReference type="PANTHER" id="PTHR12138:SF162">
    <property type="entry name" value="CHROMOSOME UNDETERMINED SCAFFOLD_275, WHOLE GENOME SHOTGUN SEQUENCE"/>
    <property type="match status" value="1"/>
</dbReference>
<dbReference type="GeneTree" id="ENSGT01120000271815"/>
<name>A0A7N9DI35_MACFA</name>
<reference evidence="1 2" key="1">
    <citation type="submission" date="2013-03" db="EMBL/GenBank/DDBJ databases">
        <authorList>
            <person name="Warren W."/>
            <person name="Wilson R.K."/>
        </authorList>
    </citation>
    <scope>NUCLEOTIDE SEQUENCE</scope>
</reference>
<keyword evidence="2" id="KW-1185">Reference proteome</keyword>
<proteinExistence type="predicted"/>
<dbReference type="Proteomes" id="UP000233100">
    <property type="component" value="Chromosome 11"/>
</dbReference>
<reference evidence="1" key="3">
    <citation type="submission" date="2025-09" db="UniProtKB">
        <authorList>
            <consortium name="Ensembl"/>
        </authorList>
    </citation>
    <scope>IDENTIFICATION</scope>
</reference>
<protein>
    <submittedName>
        <fullName evidence="1">Uncharacterized protein</fullName>
    </submittedName>
</protein>
<reference evidence="1" key="2">
    <citation type="submission" date="2025-08" db="UniProtKB">
        <authorList>
            <consortium name="Ensembl"/>
        </authorList>
    </citation>
    <scope>IDENTIFICATION</scope>
</reference>
<evidence type="ECO:0000313" key="2">
    <source>
        <dbReference type="Proteomes" id="UP000233100"/>
    </source>
</evidence>
<dbReference type="AlphaFoldDB" id="A0A7N9DI35"/>
<dbReference type="PRINTS" id="PR02045">
    <property type="entry name" value="F138DOMAIN"/>
</dbReference>
<evidence type="ECO:0000313" key="1">
    <source>
        <dbReference type="Ensembl" id="ENSMFAP00000063997.1"/>
    </source>
</evidence>
<sequence>LIPAIPTETNLPCRTKFPTEVVFVSSFSTTSGFNLFLFFETGSRSVAQAGCSGPILAYHNHCLPGSTDPPISASQVPETIGTHHRAQLIFVFLTETGFCHVAQASLELLGSRDPPALASESAGIMGTNHC</sequence>